<accession>A0A4Y2T253</accession>
<dbReference type="AlphaFoldDB" id="A0A4Y2T253"/>
<proteinExistence type="predicted"/>
<keyword evidence="2" id="KW-1185">Reference proteome</keyword>
<dbReference type="EMBL" id="BGPR01025415">
    <property type="protein sequence ID" value="GBN94291.1"/>
    <property type="molecule type" value="Genomic_DNA"/>
</dbReference>
<evidence type="ECO:0000313" key="2">
    <source>
        <dbReference type="Proteomes" id="UP000499080"/>
    </source>
</evidence>
<name>A0A4Y2T253_ARAVE</name>
<evidence type="ECO:0000313" key="1">
    <source>
        <dbReference type="EMBL" id="GBN94291.1"/>
    </source>
</evidence>
<dbReference type="Proteomes" id="UP000499080">
    <property type="component" value="Unassembled WGS sequence"/>
</dbReference>
<sequence>MGAEGPHANHKTGRMAISLEGFCSWTIIQDPTQQRIHSSPGKEEIGSSRPTPPILPHQTFTFFLHRSQHHRDVTSEAMKKYGVLRRTSFSLWAPISTRMVLEIDFTVRQMYQCRWRICGEIAKSLCFVKSLYVSDCNKASLLKSATSLNSERPS</sequence>
<gene>
    <name evidence="1" type="ORF">AVEN_123452_1</name>
</gene>
<comment type="caution">
    <text evidence="1">The sequence shown here is derived from an EMBL/GenBank/DDBJ whole genome shotgun (WGS) entry which is preliminary data.</text>
</comment>
<protein>
    <submittedName>
        <fullName evidence="1">Uncharacterized protein</fullName>
    </submittedName>
</protein>
<reference evidence="1 2" key="1">
    <citation type="journal article" date="2019" name="Sci. Rep.">
        <title>Orb-weaving spider Araneus ventricosus genome elucidates the spidroin gene catalogue.</title>
        <authorList>
            <person name="Kono N."/>
            <person name="Nakamura H."/>
            <person name="Ohtoshi R."/>
            <person name="Moran D.A.P."/>
            <person name="Shinohara A."/>
            <person name="Yoshida Y."/>
            <person name="Fujiwara M."/>
            <person name="Mori M."/>
            <person name="Tomita M."/>
            <person name="Arakawa K."/>
        </authorList>
    </citation>
    <scope>NUCLEOTIDE SEQUENCE [LARGE SCALE GENOMIC DNA]</scope>
</reference>
<organism evidence="1 2">
    <name type="scientific">Araneus ventricosus</name>
    <name type="common">Orbweaver spider</name>
    <name type="synonym">Epeira ventricosa</name>
    <dbReference type="NCBI Taxonomy" id="182803"/>
    <lineage>
        <taxon>Eukaryota</taxon>
        <taxon>Metazoa</taxon>
        <taxon>Ecdysozoa</taxon>
        <taxon>Arthropoda</taxon>
        <taxon>Chelicerata</taxon>
        <taxon>Arachnida</taxon>
        <taxon>Araneae</taxon>
        <taxon>Araneomorphae</taxon>
        <taxon>Entelegynae</taxon>
        <taxon>Araneoidea</taxon>
        <taxon>Araneidae</taxon>
        <taxon>Araneus</taxon>
    </lineage>
</organism>